<evidence type="ECO:0000313" key="2">
    <source>
        <dbReference type="Proteomes" id="UP001432062"/>
    </source>
</evidence>
<accession>A0ABZ1YKP9</accession>
<sequence>MIGRGYLTEDGAGLRLTDTGQTEVDLIQASWRRWLDTKLDDWDCADPADRALLDQALENIAAKLLDEETREREPVRA</sequence>
<protein>
    <recommendedName>
        <fullName evidence="3">HTH marR-type domain-containing protein</fullName>
    </recommendedName>
</protein>
<dbReference type="EMBL" id="CP109441">
    <property type="protein sequence ID" value="WUV42502.1"/>
    <property type="molecule type" value="Genomic_DNA"/>
</dbReference>
<name>A0ABZ1YKP9_9NOCA</name>
<dbReference type="Proteomes" id="UP001432062">
    <property type="component" value="Chromosome"/>
</dbReference>
<proteinExistence type="predicted"/>
<evidence type="ECO:0008006" key="3">
    <source>
        <dbReference type="Google" id="ProtNLM"/>
    </source>
</evidence>
<gene>
    <name evidence="1" type="ORF">OG563_24915</name>
</gene>
<organism evidence="1 2">
    <name type="scientific">Nocardia vinacea</name>
    <dbReference type="NCBI Taxonomy" id="96468"/>
    <lineage>
        <taxon>Bacteria</taxon>
        <taxon>Bacillati</taxon>
        <taxon>Actinomycetota</taxon>
        <taxon>Actinomycetes</taxon>
        <taxon>Mycobacteriales</taxon>
        <taxon>Nocardiaceae</taxon>
        <taxon>Nocardia</taxon>
    </lineage>
</organism>
<dbReference type="RefSeq" id="WP_327095792.1">
    <property type="nucleotide sequence ID" value="NZ_CP109149.1"/>
</dbReference>
<evidence type="ECO:0000313" key="1">
    <source>
        <dbReference type="EMBL" id="WUV42502.1"/>
    </source>
</evidence>
<reference evidence="1" key="1">
    <citation type="submission" date="2022-10" db="EMBL/GenBank/DDBJ databases">
        <title>The complete genomes of actinobacterial strains from the NBC collection.</title>
        <authorList>
            <person name="Joergensen T.S."/>
            <person name="Alvarez Arevalo M."/>
            <person name="Sterndorff E.B."/>
            <person name="Faurdal D."/>
            <person name="Vuksanovic O."/>
            <person name="Mourched A.-S."/>
            <person name="Charusanti P."/>
            <person name="Shaw S."/>
            <person name="Blin K."/>
            <person name="Weber T."/>
        </authorList>
    </citation>
    <scope>NUCLEOTIDE SEQUENCE</scope>
    <source>
        <strain evidence="1">NBC_01482</strain>
    </source>
</reference>
<keyword evidence="2" id="KW-1185">Reference proteome</keyword>